<gene>
    <name evidence="1" type="ORF">BX592_1345</name>
</gene>
<dbReference type="AlphaFoldDB" id="A0A4R8L6Y8"/>
<dbReference type="OrthoDB" id="9154605at2"/>
<proteinExistence type="predicted"/>
<reference evidence="1 2" key="1">
    <citation type="submission" date="2019-03" db="EMBL/GenBank/DDBJ databases">
        <title>Genomic Encyclopedia of Type Strains, Phase III (KMG-III): the genomes of soil and plant-associated and newly described type strains.</title>
        <authorList>
            <person name="Whitman W."/>
        </authorList>
    </citation>
    <scope>NUCLEOTIDE SEQUENCE [LARGE SCALE GENOMIC DNA]</scope>
    <source>
        <strain evidence="1 2">LMG 29544</strain>
    </source>
</reference>
<dbReference type="RefSeq" id="WP_134196927.1">
    <property type="nucleotide sequence ID" value="NZ_JBHLUW010000051.1"/>
</dbReference>
<dbReference type="Proteomes" id="UP000295509">
    <property type="component" value="Unassembled WGS sequence"/>
</dbReference>
<name>A0A4R8L6Y8_9BURK</name>
<organism evidence="1 2">
    <name type="scientific">Paraburkholderia rhizosphaerae</name>
    <dbReference type="NCBI Taxonomy" id="480658"/>
    <lineage>
        <taxon>Bacteria</taxon>
        <taxon>Pseudomonadati</taxon>
        <taxon>Pseudomonadota</taxon>
        <taxon>Betaproteobacteria</taxon>
        <taxon>Burkholderiales</taxon>
        <taxon>Burkholderiaceae</taxon>
        <taxon>Paraburkholderia</taxon>
    </lineage>
</organism>
<dbReference type="EMBL" id="SORE01000034">
    <property type="protein sequence ID" value="TDY37809.1"/>
    <property type="molecule type" value="Genomic_DNA"/>
</dbReference>
<sequence length="122" mass="14280">MKIFGSFWHRQDRNENQNALLNSALDIALDFDNWLNPIQGRLKTRHPSLDEQNLQRLNEVCIEAVRFGQQTALQLCGTMDLPSVQGRFDELFVERYPWVNEENLERAYRHCIYLATKTARAG</sequence>
<evidence type="ECO:0000313" key="2">
    <source>
        <dbReference type="Proteomes" id="UP000295509"/>
    </source>
</evidence>
<comment type="caution">
    <text evidence="1">The sequence shown here is derived from an EMBL/GenBank/DDBJ whole genome shotgun (WGS) entry which is preliminary data.</text>
</comment>
<accession>A0A4R8L6Y8</accession>
<evidence type="ECO:0000313" key="1">
    <source>
        <dbReference type="EMBL" id="TDY37809.1"/>
    </source>
</evidence>
<protein>
    <submittedName>
        <fullName evidence="1">Uncharacterized protein</fullName>
    </submittedName>
</protein>
<keyword evidence="2" id="KW-1185">Reference proteome</keyword>